<evidence type="ECO:0000256" key="2">
    <source>
        <dbReference type="SAM" id="SignalP"/>
    </source>
</evidence>
<feature type="signal peptide" evidence="2">
    <location>
        <begin position="1"/>
        <end position="24"/>
    </location>
</feature>
<dbReference type="OrthoDB" id="2650856at2"/>
<dbReference type="SUPFAM" id="SSF53850">
    <property type="entry name" value="Periplasmic binding protein-like II"/>
    <property type="match status" value="1"/>
</dbReference>
<gene>
    <name evidence="3" type="ORF">SAMN02745229_03075</name>
</gene>
<keyword evidence="2" id="KW-0732">Signal</keyword>
<name>A0A1M6B2Y1_BUTFI</name>
<accession>A0A1M6B2Y1</accession>
<feature type="compositionally biased region" description="Low complexity" evidence="1">
    <location>
        <begin position="30"/>
        <end position="44"/>
    </location>
</feature>
<reference evidence="4" key="1">
    <citation type="submission" date="2016-11" db="EMBL/GenBank/DDBJ databases">
        <authorList>
            <person name="Varghese N."/>
            <person name="Submissions S."/>
        </authorList>
    </citation>
    <scope>NUCLEOTIDE SEQUENCE [LARGE SCALE GENOMIC DNA]</scope>
    <source>
        <strain evidence="4">DSM 3071</strain>
    </source>
</reference>
<dbReference type="STRING" id="1121131.SAMN02745229_03075"/>
<dbReference type="Gene3D" id="3.40.190.10">
    <property type="entry name" value="Periplasmic binding protein-like II"/>
    <property type="match status" value="2"/>
</dbReference>
<evidence type="ECO:0000256" key="1">
    <source>
        <dbReference type="SAM" id="MobiDB-lite"/>
    </source>
</evidence>
<dbReference type="PANTHER" id="PTHR43649">
    <property type="entry name" value="ARABINOSE-BINDING PROTEIN-RELATED"/>
    <property type="match status" value="1"/>
</dbReference>
<dbReference type="RefSeq" id="WP_073389057.1">
    <property type="nucleotide sequence ID" value="NZ_FQXK01000029.1"/>
</dbReference>
<evidence type="ECO:0000313" key="3">
    <source>
        <dbReference type="EMBL" id="SHI43040.1"/>
    </source>
</evidence>
<evidence type="ECO:0000313" key="4">
    <source>
        <dbReference type="Proteomes" id="UP000184278"/>
    </source>
</evidence>
<dbReference type="PANTHER" id="PTHR43649:SF12">
    <property type="entry name" value="DIACETYLCHITOBIOSE BINDING PROTEIN DASA"/>
    <property type="match status" value="1"/>
</dbReference>
<sequence length="584" mass="65072">MKKNMLKRSLALAMSSAMVMGALTGCSDASTQQGQTDGTQQSGTTDDKKTDTSSSSGGGETASVEGAGIDSWQPFADNVKLQIPVYDRGGEVDVTNNYWTQWIQTNFGDKYNITVEFVAIPRGDVLNAYANLANAQDLPTILMEYDFPKQAQWADDGYLQELDLEKLKTVAPNYYAMMEEQGNLDYTDLNDTTYFALAERPYSQNTYNYVTFYRQDWLDQLGLEYPTTWEDTLKVYAAIKEAGLAEYPAGGTKISGAGVDQNYGYRSNPQDEYEWATTGDYAIPALSTEAQKNLLKRRNELYNLGYFNPDFTQREAADGEADFIAGNAFTYSAYIAPSISVLDSFYETNPDAHLSIAVCPGLIEDTGSDGISTTNAYRPNNNFGMMIGFSALASDDEITAAMMYMEWMLAGEVDGTSALFTMQYGIEGETFEYDENNYPVITNNTEGEYAMANNNKDYWCVAVESKTLGTIEDDIKLNMPVNYPDSDEWYQQILDNYKGMESMVDSGVIQPDCNFAVTLTSVTDNQEALLGLYEEFASKLTVASEDEFDTLYEQFKQEYLDAGYQAIIDERGQAYNDGMTSKMK</sequence>
<feature type="chain" id="PRO_5038500381" evidence="2">
    <location>
        <begin position="25"/>
        <end position="584"/>
    </location>
</feature>
<dbReference type="PROSITE" id="PS51257">
    <property type="entry name" value="PROKAR_LIPOPROTEIN"/>
    <property type="match status" value="1"/>
</dbReference>
<dbReference type="InterPro" id="IPR050490">
    <property type="entry name" value="Bact_solute-bd_prot1"/>
</dbReference>
<organism evidence="3 4">
    <name type="scientific">Butyrivibrio fibrisolvens DSM 3071</name>
    <dbReference type="NCBI Taxonomy" id="1121131"/>
    <lineage>
        <taxon>Bacteria</taxon>
        <taxon>Bacillati</taxon>
        <taxon>Bacillota</taxon>
        <taxon>Clostridia</taxon>
        <taxon>Lachnospirales</taxon>
        <taxon>Lachnospiraceae</taxon>
        <taxon>Butyrivibrio</taxon>
    </lineage>
</organism>
<keyword evidence="4" id="KW-1185">Reference proteome</keyword>
<dbReference type="EMBL" id="FQXK01000029">
    <property type="protein sequence ID" value="SHI43040.1"/>
    <property type="molecule type" value="Genomic_DNA"/>
</dbReference>
<dbReference type="AlphaFoldDB" id="A0A1M6B2Y1"/>
<dbReference type="GeneID" id="89508284"/>
<feature type="region of interest" description="Disordered" evidence="1">
    <location>
        <begin position="27"/>
        <end position="67"/>
    </location>
</feature>
<protein>
    <submittedName>
        <fullName evidence="3">Putative aldouronate transport system substrate-binding protein</fullName>
    </submittedName>
</protein>
<proteinExistence type="predicted"/>
<dbReference type="Proteomes" id="UP000184278">
    <property type="component" value="Unassembled WGS sequence"/>
</dbReference>